<keyword evidence="4" id="KW-1185">Reference proteome</keyword>
<evidence type="ECO:0000259" key="2">
    <source>
        <dbReference type="PROSITE" id="PS51411"/>
    </source>
</evidence>
<dbReference type="Pfam" id="PF04468">
    <property type="entry name" value="PSP1"/>
    <property type="match status" value="1"/>
</dbReference>
<dbReference type="NCBIfam" id="NF041131">
    <property type="entry name" value="RicT_YaaT_fam"/>
    <property type="match status" value="1"/>
</dbReference>
<dbReference type="OrthoDB" id="9779344at2"/>
<feature type="compositionally biased region" description="Polar residues" evidence="1">
    <location>
        <begin position="388"/>
        <end position="397"/>
    </location>
</feature>
<proteinExistence type="predicted"/>
<dbReference type="eggNOG" id="COG1774">
    <property type="taxonomic scope" value="Bacteria"/>
</dbReference>
<name>E3CZ96_9BACT</name>
<dbReference type="GO" id="GO:0005737">
    <property type="term" value="C:cytoplasm"/>
    <property type="evidence" value="ECO:0007669"/>
    <property type="project" value="TreeGrafter"/>
</dbReference>
<evidence type="ECO:0000313" key="4">
    <source>
        <dbReference type="Proteomes" id="UP000005096"/>
    </source>
</evidence>
<feature type="region of interest" description="Disordered" evidence="1">
    <location>
        <begin position="290"/>
        <end position="472"/>
    </location>
</feature>
<dbReference type="EMBL" id="CM001022">
    <property type="protein sequence ID" value="EFQ23767.1"/>
    <property type="molecule type" value="Genomic_DNA"/>
</dbReference>
<feature type="compositionally biased region" description="Low complexity" evidence="1">
    <location>
        <begin position="334"/>
        <end position="348"/>
    </location>
</feature>
<organism evidence="3 4">
    <name type="scientific">Aminomonas paucivorans DSM 12260</name>
    <dbReference type="NCBI Taxonomy" id="584708"/>
    <lineage>
        <taxon>Bacteria</taxon>
        <taxon>Thermotogati</taxon>
        <taxon>Synergistota</taxon>
        <taxon>Synergistia</taxon>
        <taxon>Synergistales</taxon>
        <taxon>Synergistaceae</taxon>
        <taxon>Aminomonas</taxon>
    </lineage>
</organism>
<dbReference type="STRING" id="584708.Apau_1346"/>
<feature type="compositionally biased region" description="Basic and acidic residues" evidence="1">
    <location>
        <begin position="408"/>
        <end position="420"/>
    </location>
</feature>
<protein>
    <submittedName>
        <fullName evidence="3">PSP1 domain protein</fullName>
    </submittedName>
</protein>
<dbReference type="PROSITE" id="PS51411">
    <property type="entry name" value="PSP1_C"/>
    <property type="match status" value="1"/>
</dbReference>
<dbReference type="AlphaFoldDB" id="E3CZ96"/>
<dbReference type="Proteomes" id="UP000005096">
    <property type="component" value="Chromosome"/>
</dbReference>
<dbReference type="PaxDb" id="584708-Apau_1346"/>
<feature type="domain" description="PSP1 C-terminal" evidence="2">
    <location>
        <begin position="78"/>
        <end position="163"/>
    </location>
</feature>
<feature type="compositionally biased region" description="Basic residues" evidence="1">
    <location>
        <begin position="437"/>
        <end position="448"/>
    </location>
</feature>
<reference evidence="3 4" key="1">
    <citation type="journal article" date="2010" name="Stand. Genomic Sci.">
        <title>Non-contiguous finished genome sequence of Aminomonas paucivorans type strain (GLU-3).</title>
        <authorList>
            <person name="Pitluck S."/>
            <person name="Yasawong M."/>
            <person name="Held B."/>
            <person name="Lapidus A."/>
            <person name="Nolan M."/>
            <person name="Copeland A."/>
            <person name="Lucas S."/>
            <person name="Del Rio T.G."/>
            <person name="Tice H."/>
            <person name="Cheng J.F."/>
            <person name="Chertkov O."/>
            <person name="Goodwin L."/>
            <person name="Tapia R."/>
            <person name="Han C."/>
            <person name="Liolios K."/>
            <person name="Ivanova N."/>
            <person name="Mavromatis K."/>
            <person name="Ovchinnikova G."/>
            <person name="Pati A."/>
            <person name="Chen A."/>
            <person name="Palaniappan K."/>
            <person name="Land M."/>
            <person name="Hauser L."/>
            <person name="Chang Y.J."/>
            <person name="Jeffries C.D."/>
            <person name="Pukall R."/>
            <person name="Spring S."/>
            <person name="Rohde M."/>
            <person name="Sikorski J."/>
            <person name="Goker M."/>
            <person name="Woyke T."/>
            <person name="Bristow J."/>
            <person name="Eisen J.A."/>
            <person name="Markowitz V."/>
            <person name="Hugenholtz P."/>
            <person name="Kyrpides N.C."/>
            <person name="Klenk H.P."/>
        </authorList>
    </citation>
    <scope>NUCLEOTIDE SEQUENCE [LARGE SCALE GENOMIC DNA]</scope>
    <source>
        <strain evidence="3 4">DSM 12260</strain>
    </source>
</reference>
<dbReference type="HOGENOM" id="CLU_033149_2_1_0"/>
<sequence length="472" mass="52044">MIRSLALFGKPRYLGMLSLPDDADIPRGETLLVQSPRGEEMAVLVGTLTADREKALRSMRVHQDPSEGKSSEPAAFDLQFLSVAGEEEVNRMEELRAEEGPILLRAREILKGHQLSMKLIDVEYLVDRKKLFFYFTSEQRVDFRAFVRDLAKEHRTRIEMRQVGVRDEAKIIRGLSPCGRPCCCSYWLQQFAPICIRMVKEQNLALNPTKISGICGRLMCCMSYEHPVYRELWSGLPNPGSKIKTPMGNYVLQGVDLRTRSVRCSAPMGGDRTVPVDRFQEFREAVLAGQDWDLAPKGEGARQNGESSRPGRREEGGRPRRFEKGDSPRPRKGAASQPEAPSQPPVSAGSGGAAPGQDETAAPSKKRSRRKRKRPSGNKELAAVGTTPGLQEGTSQEARPPRPPKPRQPGEGKGEGKPRPQEGTGSTPPQGEEGKKPSRKRRRRSRSNRPKEGAPGAEAGTPPRGSDGGEGQ</sequence>
<feature type="compositionally biased region" description="Basic and acidic residues" evidence="1">
    <location>
        <begin position="309"/>
        <end position="329"/>
    </location>
</feature>
<dbReference type="RefSeq" id="WP_006300970.1">
    <property type="nucleotide sequence ID" value="NZ_CM001022.1"/>
</dbReference>
<dbReference type="InterPro" id="IPR047767">
    <property type="entry name" value="PSP1-like"/>
</dbReference>
<dbReference type="PANTHER" id="PTHR43830:SF3">
    <property type="entry name" value="PROTEIN PSP1"/>
    <property type="match status" value="1"/>
</dbReference>
<gene>
    <name evidence="3" type="ORF">Apau_1346</name>
</gene>
<accession>E3CZ96</accession>
<feature type="compositionally biased region" description="Basic residues" evidence="1">
    <location>
        <begin position="364"/>
        <end position="376"/>
    </location>
</feature>
<evidence type="ECO:0000256" key="1">
    <source>
        <dbReference type="SAM" id="MobiDB-lite"/>
    </source>
</evidence>
<evidence type="ECO:0000313" key="3">
    <source>
        <dbReference type="EMBL" id="EFQ23767.1"/>
    </source>
</evidence>
<dbReference type="InterPro" id="IPR007557">
    <property type="entry name" value="PSP1_C"/>
</dbReference>
<dbReference type="PANTHER" id="PTHR43830">
    <property type="entry name" value="PROTEIN PSP1"/>
    <property type="match status" value="1"/>
</dbReference>